<reference evidence="3" key="1">
    <citation type="journal article" date="2019" name="Int. J. Syst. Evol. Microbiol.">
        <title>The Global Catalogue of Microorganisms (GCM) 10K type strain sequencing project: providing services to taxonomists for standard genome sequencing and annotation.</title>
        <authorList>
            <consortium name="The Broad Institute Genomics Platform"/>
            <consortium name="The Broad Institute Genome Sequencing Center for Infectious Disease"/>
            <person name="Wu L."/>
            <person name="Ma J."/>
        </authorList>
    </citation>
    <scope>NUCLEOTIDE SEQUENCE [LARGE SCALE GENOMIC DNA]</scope>
    <source>
        <strain evidence="3">JCM 18959</strain>
    </source>
</reference>
<feature type="compositionally biased region" description="Basic and acidic residues" evidence="1">
    <location>
        <begin position="34"/>
        <end position="49"/>
    </location>
</feature>
<organism evidence="2 3">
    <name type="scientific">Microbacterium yannicii</name>
    <dbReference type="NCBI Taxonomy" id="671622"/>
    <lineage>
        <taxon>Bacteria</taxon>
        <taxon>Bacillati</taxon>
        <taxon>Actinomycetota</taxon>
        <taxon>Actinomycetes</taxon>
        <taxon>Micrococcales</taxon>
        <taxon>Microbacteriaceae</taxon>
        <taxon>Microbacterium</taxon>
    </lineage>
</organism>
<proteinExistence type="predicted"/>
<evidence type="ECO:0000313" key="2">
    <source>
        <dbReference type="EMBL" id="GAA5094436.1"/>
    </source>
</evidence>
<protein>
    <submittedName>
        <fullName evidence="2">Uncharacterized protein</fullName>
    </submittedName>
</protein>
<name>A0ABP9MEH6_9MICO</name>
<dbReference type="EMBL" id="BAABKZ010000002">
    <property type="protein sequence ID" value="GAA5094436.1"/>
    <property type="molecule type" value="Genomic_DNA"/>
</dbReference>
<dbReference type="Proteomes" id="UP001501407">
    <property type="component" value="Unassembled WGS sequence"/>
</dbReference>
<gene>
    <name evidence="2" type="ORF">GCM10025760_25630</name>
</gene>
<dbReference type="RefSeq" id="WP_194414348.1">
    <property type="nucleotide sequence ID" value="NZ_BAABKZ010000002.1"/>
</dbReference>
<feature type="region of interest" description="Disordered" evidence="1">
    <location>
        <begin position="1"/>
        <end position="56"/>
    </location>
</feature>
<feature type="compositionally biased region" description="Low complexity" evidence="1">
    <location>
        <begin position="10"/>
        <end position="27"/>
    </location>
</feature>
<keyword evidence="3" id="KW-1185">Reference proteome</keyword>
<sequence length="56" mass="6538">MNTQSPDGHQQQQQPQQQEQQQQEQQQDMAASRAFEERKRLEALRRAEEAGNAEQS</sequence>
<comment type="caution">
    <text evidence="2">The sequence shown here is derived from an EMBL/GenBank/DDBJ whole genome shotgun (WGS) entry which is preliminary data.</text>
</comment>
<evidence type="ECO:0000313" key="3">
    <source>
        <dbReference type="Proteomes" id="UP001501407"/>
    </source>
</evidence>
<evidence type="ECO:0000256" key="1">
    <source>
        <dbReference type="SAM" id="MobiDB-lite"/>
    </source>
</evidence>
<accession>A0ABP9MEH6</accession>